<reference evidence="1 2" key="1">
    <citation type="submission" date="2019-07" db="EMBL/GenBank/DDBJ databases">
        <title>Draft Genome Sequences of Bacteroides pyogenes Strains Isolated from the Uterus Holstein Dairy Cows with Metritis.</title>
        <authorList>
            <person name="Cunha F."/>
            <person name="Galvao K.N."/>
            <person name="Jeon S.J."/>
            <person name="Jeong K.C."/>
        </authorList>
    </citation>
    <scope>NUCLEOTIDE SEQUENCE [LARGE SCALE GENOMIC DNA]</scope>
    <source>
        <strain evidence="1 2">KG-31</strain>
    </source>
</reference>
<comment type="caution">
    <text evidence="1">The sequence shown here is derived from an EMBL/GenBank/DDBJ whole genome shotgun (WGS) entry which is preliminary data.</text>
</comment>
<gene>
    <name evidence="1" type="ORF">FNJ60_06825</name>
</gene>
<dbReference type="AlphaFoldDB" id="A0A5D3ED54"/>
<dbReference type="RefSeq" id="WP_148730430.1">
    <property type="nucleotide sequence ID" value="NZ_VKLW01000012.1"/>
</dbReference>
<organism evidence="1 2">
    <name type="scientific">Bacteroides pyogenes</name>
    <dbReference type="NCBI Taxonomy" id="310300"/>
    <lineage>
        <taxon>Bacteria</taxon>
        <taxon>Pseudomonadati</taxon>
        <taxon>Bacteroidota</taxon>
        <taxon>Bacteroidia</taxon>
        <taxon>Bacteroidales</taxon>
        <taxon>Bacteroidaceae</taxon>
        <taxon>Bacteroides</taxon>
    </lineage>
</organism>
<proteinExistence type="predicted"/>
<keyword evidence="2" id="KW-1185">Reference proteome</keyword>
<evidence type="ECO:0000313" key="2">
    <source>
        <dbReference type="Proteomes" id="UP000324383"/>
    </source>
</evidence>
<name>A0A5D3ED54_9BACE</name>
<dbReference type="EMBL" id="VKLW01000012">
    <property type="protein sequence ID" value="TYK33809.1"/>
    <property type="molecule type" value="Genomic_DNA"/>
</dbReference>
<dbReference type="Pfam" id="PF16149">
    <property type="entry name" value="DUF4857"/>
    <property type="match status" value="1"/>
</dbReference>
<sequence length="344" mass="39362">MKHFSTLLLFLTVCFLLLWQLPWCYNFFAAKPGKTPFTLYSTVIGDFAMIGHEEEKGMIRRDLTGGVYTQAQFDSILPMFYLRQLVADDRFPDSIHGVAVTPKEVQMENITFRSVPSEVNAPVIGLYPLLESLSGRVDLKMPDDIFRITGKGIEFIDMASNSVNVLKSLRFTEAMKKKGFHFPARAIAGNPTVKKEYDEGYLVLDADSRLFHLKQVKGRPFVRAVNLPEGVELKHLYVTEFRNKKVLGLLSGADHSLYVLNNRTYEVVKVGVSSFNPESDELTLLGNMFDWTIRISTPREDRYYAVDANDYTLIKSFVRSRSRNSIPGLTFTSYKDKWVYPRFE</sequence>
<accession>A0A5D3ED54</accession>
<evidence type="ECO:0000313" key="1">
    <source>
        <dbReference type="EMBL" id="TYK33809.1"/>
    </source>
</evidence>
<protein>
    <submittedName>
        <fullName evidence="1">DUF4857 domain-containing protein</fullName>
    </submittedName>
</protein>
<dbReference type="Proteomes" id="UP000324383">
    <property type="component" value="Unassembled WGS sequence"/>
</dbReference>
<dbReference type="InterPro" id="IPR032333">
    <property type="entry name" value="DUF4857"/>
</dbReference>